<evidence type="ECO:0008006" key="3">
    <source>
        <dbReference type="Google" id="ProtNLM"/>
    </source>
</evidence>
<evidence type="ECO:0000313" key="1">
    <source>
        <dbReference type="EMBL" id="KIO21309.1"/>
    </source>
</evidence>
<dbReference type="AlphaFoldDB" id="A0A0C3QAS7"/>
<dbReference type="HOGENOM" id="CLU_010595_5_2_1"/>
<dbReference type="Proteomes" id="UP000054248">
    <property type="component" value="Unassembled WGS sequence"/>
</dbReference>
<evidence type="ECO:0000313" key="2">
    <source>
        <dbReference type="Proteomes" id="UP000054248"/>
    </source>
</evidence>
<dbReference type="STRING" id="1051891.A0A0C3QAS7"/>
<dbReference type="InterPro" id="IPR029063">
    <property type="entry name" value="SAM-dependent_MTases_sf"/>
</dbReference>
<reference evidence="2" key="2">
    <citation type="submission" date="2015-01" db="EMBL/GenBank/DDBJ databases">
        <title>Evolutionary Origins and Diversification of the Mycorrhizal Mutualists.</title>
        <authorList>
            <consortium name="DOE Joint Genome Institute"/>
            <consortium name="Mycorrhizal Genomics Consortium"/>
            <person name="Kohler A."/>
            <person name="Kuo A."/>
            <person name="Nagy L.G."/>
            <person name="Floudas D."/>
            <person name="Copeland A."/>
            <person name="Barry K.W."/>
            <person name="Cichocki N."/>
            <person name="Veneault-Fourrey C."/>
            <person name="LaButti K."/>
            <person name="Lindquist E.A."/>
            <person name="Lipzen A."/>
            <person name="Lundell T."/>
            <person name="Morin E."/>
            <person name="Murat C."/>
            <person name="Riley R."/>
            <person name="Ohm R."/>
            <person name="Sun H."/>
            <person name="Tunlid A."/>
            <person name="Henrissat B."/>
            <person name="Grigoriev I.V."/>
            <person name="Hibbett D.S."/>
            <person name="Martin F."/>
        </authorList>
    </citation>
    <scope>NUCLEOTIDE SEQUENCE [LARGE SCALE GENOMIC DNA]</scope>
    <source>
        <strain evidence="2">MUT 4182</strain>
    </source>
</reference>
<dbReference type="OrthoDB" id="2013972at2759"/>
<dbReference type="CDD" id="cd02440">
    <property type="entry name" value="AdoMet_MTases"/>
    <property type="match status" value="1"/>
</dbReference>
<reference evidence="1 2" key="1">
    <citation type="submission" date="2014-04" db="EMBL/GenBank/DDBJ databases">
        <authorList>
            <consortium name="DOE Joint Genome Institute"/>
            <person name="Kuo A."/>
            <person name="Girlanda M."/>
            <person name="Perotto S."/>
            <person name="Kohler A."/>
            <person name="Nagy L.G."/>
            <person name="Floudas D."/>
            <person name="Copeland A."/>
            <person name="Barry K.W."/>
            <person name="Cichocki N."/>
            <person name="Veneault-Fourrey C."/>
            <person name="LaButti K."/>
            <person name="Lindquist E.A."/>
            <person name="Lipzen A."/>
            <person name="Lundell T."/>
            <person name="Morin E."/>
            <person name="Murat C."/>
            <person name="Sun H."/>
            <person name="Tunlid A."/>
            <person name="Henrissat B."/>
            <person name="Grigoriev I.V."/>
            <person name="Hibbett D.S."/>
            <person name="Martin F."/>
            <person name="Nordberg H.P."/>
            <person name="Cantor M.N."/>
            <person name="Hua S.X."/>
        </authorList>
    </citation>
    <scope>NUCLEOTIDE SEQUENCE [LARGE SCALE GENOMIC DNA]</scope>
    <source>
        <strain evidence="1 2">MUT 4182</strain>
    </source>
</reference>
<gene>
    <name evidence="1" type="ORF">M407DRAFT_29084</name>
</gene>
<dbReference type="Gene3D" id="3.40.50.150">
    <property type="entry name" value="Vaccinia Virus protein VP39"/>
    <property type="match status" value="1"/>
</dbReference>
<accession>A0A0C3QAS7</accession>
<dbReference type="Pfam" id="PF13489">
    <property type="entry name" value="Methyltransf_23"/>
    <property type="match status" value="1"/>
</dbReference>
<dbReference type="SUPFAM" id="SSF53335">
    <property type="entry name" value="S-adenosyl-L-methionine-dependent methyltransferases"/>
    <property type="match status" value="1"/>
</dbReference>
<protein>
    <recommendedName>
        <fullName evidence="3">Methyltransferase domain-containing protein</fullName>
    </recommendedName>
</protein>
<dbReference type="EMBL" id="KN823142">
    <property type="protein sequence ID" value="KIO21309.1"/>
    <property type="molecule type" value="Genomic_DNA"/>
</dbReference>
<sequence length="332" mass="37357">MAEVATLPTLPAASERVVSGQLPGHNLDTRDQQYILPADAPEHRRLDLQQGLLTCVRNGLFLHKDGVHRALTPKPGNPKPVVLDLGCGSGFWTMEMAKQFPDVDVIGIDLVVPTPTSPIPPNCRFEQHDLNNGLSNYQSTANVIHASCIGQGIRDYRQLMDEIWKALRPGGVYLTVAGDMQMLDHNKEPWIVIEEREGEADFSYHVLIMTKFWDAMKAKGPGVHSFPKVPGWLEEMGPEMWEASAPEHVYVPIGPWQENMTEHDKQTAELMRQDMIKLQKVSAPALQAYGIPEETVKTWVDAARDELVNLRKHMFCHWLFTWAVKHQSASES</sequence>
<name>A0A0C3QAS7_9AGAM</name>
<keyword evidence="2" id="KW-1185">Reference proteome</keyword>
<proteinExistence type="predicted"/>
<organism evidence="1 2">
    <name type="scientific">Tulasnella calospora MUT 4182</name>
    <dbReference type="NCBI Taxonomy" id="1051891"/>
    <lineage>
        <taxon>Eukaryota</taxon>
        <taxon>Fungi</taxon>
        <taxon>Dikarya</taxon>
        <taxon>Basidiomycota</taxon>
        <taxon>Agaricomycotina</taxon>
        <taxon>Agaricomycetes</taxon>
        <taxon>Cantharellales</taxon>
        <taxon>Tulasnellaceae</taxon>
        <taxon>Tulasnella</taxon>
    </lineage>
</organism>
<dbReference type="PANTHER" id="PTHR43591">
    <property type="entry name" value="METHYLTRANSFERASE"/>
    <property type="match status" value="1"/>
</dbReference>